<keyword evidence="1" id="KW-0378">Hydrolase</keyword>
<dbReference type="InterPro" id="IPR001610">
    <property type="entry name" value="PAC"/>
</dbReference>
<dbReference type="Pfam" id="PF07228">
    <property type="entry name" value="SpoIIE"/>
    <property type="match status" value="1"/>
</dbReference>
<protein>
    <recommendedName>
        <fullName evidence="7">Serine phosphatase RsbU, regulator of sigma subunit</fullName>
    </recommendedName>
</protein>
<dbReference type="InterPro" id="IPR036457">
    <property type="entry name" value="PPM-type-like_dom_sf"/>
</dbReference>
<evidence type="ECO:0000259" key="5">
    <source>
        <dbReference type="PROSITE" id="PS51746"/>
    </source>
</evidence>
<evidence type="ECO:0000259" key="3">
    <source>
        <dbReference type="PROSITE" id="PS50112"/>
    </source>
</evidence>
<dbReference type="SMART" id="SM00065">
    <property type="entry name" value="GAF"/>
    <property type="match status" value="1"/>
</dbReference>
<dbReference type="SMART" id="SM00091">
    <property type="entry name" value="PAS"/>
    <property type="match status" value="2"/>
</dbReference>
<dbReference type="SMART" id="SM00086">
    <property type="entry name" value="PAC"/>
    <property type="match status" value="1"/>
</dbReference>
<dbReference type="Pfam" id="PF13188">
    <property type="entry name" value="PAS_8"/>
    <property type="match status" value="1"/>
</dbReference>
<dbReference type="InterPro" id="IPR003018">
    <property type="entry name" value="GAF"/>
</dbReference>
<evidence type="ECO:0000259" key="4">
    <source>
        <dbReference type="PROSITE" id="PS50113"/>
    </source>
</evidence>
<dbReference type="SMART" id="SM00331">
    <property type="entry name" value="PP2C_SIG"/>
    <property type="match status" value="1"/>
</dbReference>
<organism evidence="6">
    <name type="scientific">uncultured Blastococcus sp</name>
    <dbReference type="NCBI Taxonomy" id="217144"/>
    <lineage>
        <taxon>Bacteria</taxon>
        <taxon>Bacillati</taxon>
        <taxon>Actinomycetota</taxon>
        <taxon>Actinomycetes</taxon>
        <taxon>Geodermatophilales</taxon>
        <taxon>Geodermatophilaceae</taxon>
        <taxon>Blastococcus</taxon>
        <taxon>environmental samples</taxon>
    </lineage>
</organism>
<dbReference type="CDD" id="cd00130">
    <property type="entry name" value="PAS"/>
    <property type="match status" value="1"/>
</dbReference>
<dbReference type="InterPro" id="IPR052016">
    <property type="entry name" value="Bact_Sigma-Reg"/>
</dbReference>
<feature type="domain" description="PAC" evidence="4">
    <location>
        <begin position="285"/>
        <end position="339"/>
    </location>
</feature>
<dbReference type="SUPFAM" id="SSF55781">
    <property type="entry name" value="GAF domain-like"/>
    <property type="match status" value="1"/>
</dbReference>
<name>A0A6J4J7W9_9ACTN</name>
<dbReference type="Gene3D" id="3.60.40.10">
    <property type="entry name" value="PPM-type phosphatase domain"/>
    <property type="match status" value="1"/>
</dbReference>
<gene>
    <name evidence="6" type="ORF">AVDCRST_MAG57-3074</name>
</gene>
<dbReference type="InterPro" id="IPR029016">
    <property type="entry name" value="GAF-like_dom_sf"/>
</dbReference>
<dbReference type="InterPro" id="IPR000014">
    <property type="entry name" value="PAS"/>
</dbReference>
<evidence type="ECO:0000256" key="2">
    <source>
        <dbReference type="SAM" id="Coils"/>
    </source>
</evidence>
<dbReference type="PANTHER" id="PTHR43156">
    <property type="entry name" value="STAGE II SPORULATION PROTEIN E-RELATED"/>
    <property type="match status" value="1"/>
</dbReference>
<reference evidence="6" key="1">
    <citation type="submission" date="2020-02" db="EMBL/GenBank/DDBJ databases">
        <authorList>
            <person name="Meier V. D."/>
        </authorList>
    </citation>
    <scope>NUCLEOTIDE SEQUENCE</scope>
    <source>
        <strain evidence="6">AVDCRST_MAG57</strain>
    </source>
</reference>
<dbReference type="Pfam" id="PF13185">
    <property type="entry name" value="GAF_2"/>
    <property type="match status" value="1"/>
</dbReference>
<dbReference type="SUPFAM" id="SSF81606">
    <property type="entry name" value="PP2C-like"/>
    <property type="match status" value="1"/>
</dbReference>
<dbReference type="PROSITE" id="PS50113">
    <property type="entry name" value="PAC"/>
    <property type="match status" value="1"/>
</dbReference>
<dbReference type="PROSITE" id="PS50112">
    <property type="entry name" value="PAS"/>
    <property type="match status" value="1"/>
</dbReference>
<sequence>MGVVPTERDDDAASSSVPVRVLESVADRAAGQAAPALVDAETELGQQAGIVTAASAAVSGHTGGSGAHAALPAVLADVPVAVLVIDHVENTVIYANTAAVELAGNVSLPVDVDSWGAAAGLTDLSGAPLASTSGPLSAVAQGRPVTGEAVRMAAGIRGEQHSPARAEEDADQLLWVTGFPLSQSGSEQPLALVVFLQLDPVEHADDPDAYLQALRERAVIATDITFAITDPRQPDNPLIWVNPSFTRITGYESDDVIGRNCRFLQGPATDPAAIAEIRSALAERRTVTTTLLNYRKDGTAFWNQLSISPVFDGQGELMSFVGVQTDVTERVRVEREREAAFAAETVARREAELARATAEQARGDAERAQVDAERAQARLALMAEVTTALIGTLDMTELTERLSELCVPRLGDWVFLTMLDEYGGIGATAARHRDGMAAELQQFTDRHVAHLPATSPSRRSIATSRPVLLDDLTTEVLDSILIAPGAREAFEALGGTSVLTVPMVARRRTLGALALVMTSPERTFSRDDVELAEELAARAALAMDNVRLYQREHSVADTLQRSLLPELPEVPGIESAAHYVSASSAADVGGDFYDLLHLPDGSIGIVVGDVVGHDVAAAAAMGHLRGLLRACIWDAEDPDPGSVLARVDRLVQGLRIAALATMVYARAVPPSAPGEPWRLHVANAGHPPVLLRSPDGAVRVLSEITGMLVGVDATTHRQTVVLDVPPGSTLVAYTDGLIERPGQDMDQGIHELRERVAASPVLAGPRELCDAAVSGGLDHRDDVAVIAVRFG</sequence>
<dbReference type="PROSITE" id="PS51746">
    <property type="entry name" value="PPM_2"/>
    <property type="match status" value="1"/>
</dbReference>
<dbReference type="InterPro" id="IPR035965">
    <property type="entry name" value="PAS-like_dom_sf"/>
</dbReference>
<accession>A0A6J4J7W9</accession>
<feature type="domain" description="PPM-type phosphatase" evidence="5">
    <location>
        <begin position="576"/>
        <end position="790"/>
    </location>
</feature>
<dbReference type="InterPro" id="IPR000700">
    <property type="entry name" value="PAS-assoc_C"/>
</dbReference>
<dbReference type="SUPFAM" id="SSF55785">
    <property type="entry name" value="PYP-like sensor domain (PAS domain)"/>
    <property type="match status" value="1"/>
</dbReference>
<dbReference type="InterPro" id="IPR001932">
    <property type="entry name" value="PPM-type_phosphatase-like_dom"/>
</dbReference>
<dbReference type="Gene3D" id="3.30.450.20">
    <property type="entry name" value="PAS domain"/>
    <property type="match status" value="1"/>
</dbReference>
<proteinExistence type="predicted"/>
<evidence type="ECO:0000256" key="1">
    <source>
        <dbReference type="ARBA" id="ARBA00022801"/>
    </source>
</evidence>
<dbReference type="EMBL" id="CADCTI010000257">
    <property type="protein sequence ID" value="CAA9270369.1"/>
    <property type="molecule type" value="Genomic_DNA"/>
</dbReference>
<dbReference type="Gene3D" id="3.30.450.40">
    <property type="match status" value="1"/>
</dbReference>
<feature type="coiled-coil region" evidence="2">
    <location>
        <begin position="348"/>
        <end position="378"/>
    </location>
</feature>
<dbReference type="AlphaFoldDB" id="A0A6J4J7W9"/>
<dbReference type="PANTHER" id="PTHR43156:SF2">
    <property type="entry name" value="STAGE II SPORULATION PROTEIN E"/>
    <property type="match status" value="1"/>
</dbReference>
<feature type="domain" description="PAS" evidence="3">
    <location>
        <begin position="235"/>
        <end position="284"/>
    </location>
</feature>
<dbReference type="GO" id="GO:0016791">
    <property type="term" value="F:phosphatase activity"/>
    <property type="evidence" value="ECO:0007669"/>
    <property type="project" value="TreeGrafter"/>
</dbReference>
<dbReference type="Pfam" id="PF13426">
    <property type="entry name" value="PAS_9"/>
    <property type="match status" value="1"/>
</dbReference>
<evidence type="ECO:0008006" key="7">
    <source>
        <dbReference type="Google" id="ProtNLM"/>
    </source>
</evidence>
<dbReference type="NCBIfam" id="TIGR00229">
    <property type="entry name" value="sensory_box"/>
    <property type="match status" value="1"/>
</dbReference>
<evidence type="ECO:0000313" key="6">
    <source>
        <dbReference type="EMBL" id="CAA9270369.1"/>
    </source>
</evidence>
<keyword evidence="2" id="KW-0175">Coiled coil</keyword>